<dbReference type="InterPro" id="IPR036404">
    <property type="entry name" value="Jacalin-like_lectin_dom_sf"/>
</dbReference>
<feature type="domain" description="Jacalin-type lectin" evidence="2">
    <location>
        <begin position="42"/>
        <end position="174"/>
    </location>
</feature>
<evidence type="ECO:0000313" key="3">
    <source>
        <dbReference type="EMBL" id="OWZ03951.1"/>
    </source>
</evidence>
<keyword evidence="1" id="KW-0732">Signal</keyword>
<dbReference type="Proteomes" id="UP000198211">
    <property type="component" value="Unassembled WGS sequence"/>
</dbReference>
<keyword evidence="4" id="KW-1185">Reference proteome</keyword>
<dbReference type="SUPFAM" id="SSF51101">
    <property type="entry name" value="Mannose-binding lectins"/>
    <property type="match status" value="1"/>
</dbReference>
<dbReference type="SMART" id="SM00915">
    <property type="entry name" value="Jacalin"/>
    <property type="match status" value="1"/>
</dbReference>
<sequence length="198" mass="20934">MKFIYQVLTTMVLVICSAVAFDENDGKYVGTTFSGPNPSRGDEESDLSTVTPGQRVMSVTLAEGLSAIGLEFTNLMDGKETLHHGVFRGEETILSLAEGEHITTIEAHWGERVGQTTTYIKHIKLTTDKGNYISGGSPTSNVGIDHAKNGYQLGGFVVTRAAGDISAVAAIWTEIAAPTTFGFAAEGSAATSPMTVMP</sequence>
<reference evidence="4" key="1">
    <citation type="submission" date="2017-03" db="EMBL/GenBank/DDBJ databases">
        <title>Phytopthora megakarya and P. palmivora, two closely related causual agents of cacao black pod achieved similar genome size and gene model numbers by different mechanisms.</title>
        <authorList>
            <person name="Ali S."/>
            <person name="Shao J."/>
            <person name="Larry D.J."/>
            <person name="Kronmiller B."/>
            <person name="Shen D."/>
            <person name="Strem M.D."/>
            <person name="Melnick R.L."/>
            <person name="Guiltinan M.J."/>
            <person name="Tyler B.M."/>
            <person name="Meinhardt L.W."/>
            <person name="Bailey B.A."/>
        </authorList>
    </citation>
    <scope>NUCLEOTIDE SEQUENCE [LARGE SCALE GENOMIC DNA]</scope>
    <source>
        <strain evidence="4">zdho120</strain>
    </source>
</reference>
<evidence type="ECO:0000259" key="2">
    <source>
        <dbReference type="SMART" id="SM00915"/>
    </source>
</evidence>
<dbReference type="InterPro" id="IPR001229">
    <property type="entry name" value="Jacalin-like_lectin_dom"/>
</dbReference>
<evidence type="ECO:0000256" key="1">
    <source>
        <dbReference type="SAM" id="SignalP"/>
    </source>
</evidence>
<comment type="caution">
    <text evidence="3">The sequence shown here is derived from an EMBL/GenBank/DDBJ whole genome shotgun (WGS) entry which is preliminary data.</text>
</comment>
<accession>A0A225VEJ8</accession>
<proteinExistence type="predicted"/>
<feature type="signal peptide" evidence="1">
    <location>
        <begin position="1"/>
        <end position="20"/>
    </location>
</feature>
<dbReference type="EMBL" id="NBNE01005230">
    <property type="protein sequence ID" value="OWZ03951.1"/>
    <property type="molecule type" value="Genomic_DNA"/>
</dbReference>
<dbReference type="Gene3D" id="2.100.10.30">
    <property type="entry name" value="Jacalin-like lectin domain"/>
    <property type="match status" value="1"/>
</dbReference>
<name>A0A225VEJ8_9STRA</name>
<evidence type="ECO:0000313" key="4">
    <source>
        <dbReference type="Proteomes" id="UP000198211"/>
    </source>
</evidence>
<dbReference type="OrthoDB" id="107403at2759"/>
<dbReference type="Pfam" id="PF01419">
    <property type="entry name" value="Jacalin"/>
    <property type="match status" value="1"/>
</dbReference>
<gene>
    <name evidence="3" type="ORF">PHMEG_00024235</name>
</gene>
<protein>
    <recommendedName>
        <fullName evidence="2">Jacalin-type lectin domain-containing protein</fullName>
    </recommendedName>
</protein>
<organism evidence="3 4">
    <name type="scientific">Phytophthora megakarya</name>
    <dbReference type="NCBI Taxonomy" id="4795"/>
    <lineage>
        <taxon>Eukaryota</taxon>
        <taxon>Sar</taxon>
        <taxon>Stramenopiles</taxon>
        <taxon>Oomycota</taxon>
        <taxon>Peronosporomycetes</taxon>
        <taxon>Peronosporales</taxon>
        <taxon>Peronosporaceae</taxon>
        <taxon>Phytophthora</taxon>
    </lineage>
</organism>
<feature type="chain" id="PRO_5012963027" description="Jacalin-type lectin domain-containing protein" evidence="1">
    <location>
        <begin position="21"/>
        <end position="198"/>
    </location>
</feature>
<dbReference type="AlphaFoldDB" id="A0A225VEJ8"/>